<proteinExistence type="predicted"/>
<evidence type="ECO:0000313" key="2">
    <source>
        <dbReference type="Proteomes" id="UP000036834"/>
    </source>
</evidence>
<dbReference type="PATRIC" id="fig|54915.3.peg.1622"/>
<dbReference type="STRING" id="54915.ADS79_13160"/>
<reference evidence="2" key="1">
    <citation type="submission" date="2015-07" db="EMBL/GenBank/DDBJ databases">
        <title>Genome sequencing project for genomic taxonomy and phylogenomics of Bacillus-like bacteria.</title>
        <authorList>
            <person name="Liu B."/>
            <person name="Wang J."/>
            <person name="Zhu Y."/>
            <person name="Liu G."/>
            <person name="Chen Q."/>
            <person name="Chen Z."/>
            <person name="Lan J."/>
            <person name="Che J."/>
            <person name="Ge C."/>
            <person name="Shi H."/>
            <person name="Pan Z."/>
            <person name="Liu X."/>
        </authorList>
    </citation>
    <scope>NUCLEOTIDE SEQUENCE [LARGE SCALE GENOMIC DNA]</scope>
    <source>
        <strain evidence="2">DSM 9887</strain>
    </source>
</reference>
<evidence type="ECO:0000313" key="1">
    <source>
        <dbReference type="EMBL" id="KNB72787.1"/>
    </source>
</evidence>
<dbReference type="Proteomes" id="UP000036834">
    <property type="component" value="Unassembled WGS sequence"/>
</dbReference>
<organism evidence="1 2">
    <name type="scientific">Brevibacillus reuszeri</name>
    <dbReference type="NCBI Taxonomy" id="54915"/>
    <lineage>
        <taxon>Bacteria</taxon>
        <taxon>Bacillati</taxon>
        <taxon>Bacillota</taxon>
        <taxon>Bacilli</taxon>
        <taxon>Bacillales</taxon>
        <taxon>Paenibacillaceae</taxon>
        <taxon>Brevibacillus</taxon>
    </lineage>
</organism>
<protein>
    <submittedName>
        <fullName evidence="1">Uncharacterized protein</fullName>
    </submittedName>
</protein>
<sequence>MYFIRCLIFPVRMNLDKRLLQYFGGTMMKTDKHEGHSLTKGELLAFIEKTIQELEQNSDPKNESLYALLLSMASWLEAANLPDTPSTEAFAKILHASPYYK</sequence>
<gene>
    <name evidence="1" type="ORF">ADS79_13160</name>
</gene>
<name>A0A0K9YVV9_9BACL</name>
<dbReference type="EMBL" id="LGIQ01000007">
    <property type="protein sequence ID" value="KNB72787.1"/>
    <property type="molecule type" value="Genomic_DNA"/>
</dbReference>
<accession>A0A0K9YVV9</accession>
<dbReference type="AlphaFoldDB" id="A0A0K9YVV9"/>
<comment type="caution">
    <text evidence="1">The sequence shown here is derived from an EMBL/GenBank/DDBJ whole genome shotgun (WGS) entry which is preliminary data.</text>
</comment>